<accession>A0ABW0X315</accession>
<reference evidence="4" key="1">
    <citation type="journal article" date="2019" name="Int. J. Syst. Evol. Microbiol.">
        <title>The Global Catalogue of Microorganisms (GCM) 10K type strain sequencing project: providing services to taxonomists for standard genome sequencing and annotation.</title>
        <authorList>
            <consortium name="The Broad Institute Genomics Platform"/>
            <consortium name="The Broad Institute Genome Sequencing Center for Infectious Disease"/>
            <person name="Wu L."/>
            <person name="Ma J."/>
        </authorList>
    </citation>
    <scope>NUCLEOTIDE SEQUENCE [LARGE SCALE GENOMIC DNA]</scope>
    <source>
        <strain evidence="4">CGMCC 4.1437</strain>
    </source>
</reference>
<comment type="catalytic activity">
    <reaction evidence="2">
        <text>oxidized coenzyme F420-(gamma-L-Glu)(n) + a quinol + H(+) = reduced coenzyme F420-(gamma-L-Glu)(n) + a quinone</text>
        <dbReference type="Rhea" id="RHEA:39663"/>
        <dbReference type="Rhea" id="RHEA-COMP:12939"/>
        <dbReference type="Rhea" id="RHEA-COMP:14378"/>
        <dbReference type="ChEBI" id="CHEBI:15378"/>
        <dbReference type="ChEBI" id="CHEBI:24646"/>
        <dbReference type="ChEBI" id="CHEBI:132124"/>
        <dbReference type="ChEBI" id="CHEBI:133980"/>
        <dbReference type="ChEBI" id="CHEBI:139511"/>
    </reaction>
</comment>
<dbReference type="InterPro" id="IPR012349">
    <property type="entry name" value="Split_barrel_FMN-bd"/>
</dbReference>
<protein>
    <submittedName>
        <fullName evidence="3">Nitroreductase family deazaflavin-dependent oxidoreductase</fullName>
    </submittedName>
</protein>
<evidence type="ECO:0000256" key="2">
    <source>
        <dbReference type="ARBA" id="ARBA00049106"/>
    </source>
</evidence>
<comment type="caution">
    <text evidence="3">The sequence shown here is derived from an EMBL/GenBank/DDBJ whole genome shotgun (WGS) entry which is preliminary data.</text>
</comment>
<evidence type="ECO:0000256" key="1">
    <source>
        <dbReference type="ARBA" id="ARBA00008710"/>
    </source>
</evidence>
<dbReference type="RefSeq" id="WP_380225863.1">
    <property type="nucleotide sequence ID" value="NZ_JBHSOF010000015.1"/>
</dbReference>
<proteinExistence type="inferred from homology"/>
<keyword evidence="4" id="KW-1185">Reference proteome</keyword>
<dbReference type="Proteomes" id="UP001595975">
    <property type="component" value="Unassembled WGS sequence"/>
</dbReference>
<dbReference type="InterPro" id="IPR004378">
    <property type="entry name" value="F420H2_quin_Rdtase"/>
</dbReference>
<dbReference type="Pfam" id="PF04075">
    <property type="entry name" value="F420H2_quin_red"/>
    <property type="match status" value="1"/>
</dbReference>
<organism evidence="3 4">
    <name type="scientific">Kitasatospora misakiensis</name>
    <dbReference type="NCBI Taxonomy" id="67330"/>
    <lineage>
        <taxon>Bacteria</taxon>
        <taxon>Bacillati</taxon>
        <taxon>Actinomycetota</taxon>
        <taxon>Actinomycetes</taxon>
        <taxon>Kitasatosporales</taxon>
        <taxon>Streptomycetaceae</taxon>
        <taxon>Kitasatospora</taxon>
    </lineage>
</organism>
<comment type="similarity">
    <text evidence="1">Belongs to the F420H(2)-dependent quinone reductase family.</text>
</comment>
<evidence type="ECO:0000313" key="4">
    <source>
        <dbReference type="Proteomes" id="UP001595975"/>
    </source>
</evidence>
<dbReference type="PANTHER" id="PTHR39428:SF3">
    <property type="entry name" value="DEAZAFLAVIN-DEPENDENT NITROREDUCTASE"/>
    <property type="match status" value="1"/>
</dbReference>
<gene>
    <name evidence="3" type="ORF">ACFP3U_14345</name>
</gene>
<dbReference type="EMBL" id="JBHSOF010000015">
    <property type="protein sequence ID" value="MFC5664160.1"/>
    <property type="molecule type" value="Genomic_DNA"/>
</dbReference>
<sequence length="148" mass="16554">MPLEGEYEPSPAQWVRDQVELYESSGGTEGLTLWDTGLPVIILTTRGVKSGKIRKIPLMRVEHEGRYAAVASKGGFPEHPVWYFNVKADPLVELQDGPVRQDMTARELAGEEKAEWWARAVAAFPPYAEYQEKTDRVIPVFVLEPVGG</sequence>
<dbReference type="PANTHER" id="PTHR39428">
    <property type="entry name" value="F420H(2)-DEPENDENT QUINONE REDUCTASE RV1261C"/>
    <property type="match status" value="1"/>
</dbReference>
<dbReference type="NCBIfam" id="TIGR00026">
    <property type="entry name" value="hi_GC_TIGR00026"/>
    <property type="match status" value="1"/>
</dbReference>
<evidence type="ECO:0000313" key="3">
    <source>
        <dbReference type="EMBL" id="MFC5664160.1"/>
    </source>
</evidence>
<dbReference type="Gene3D" id="2.30.110.10">
    <property type="entry name" value="Electron Transport, Fmn-binding Protein, Chain A"/>
    <property type="match status" value="1"/>
</dbReference>
<name>A0ABW0X315_9ACTN</name>